<dbReference type="OMA" id="CQQSSHH"/>
<evidence type="ECO:0000256" key="3">
    <source>
        <dbReference type="ARBA" id="ARBA00022989"/>
    </source>
</evidence>
<dbReference type="Gene3D" id="1.20.1250.20">
    <property type="entry name" value="MFS general substrate transporter like domains"/>
    <property type="match status" value="1"/>
</dbReference>
<feature type="transmembrane region" description="Helical" evidence="5">
    <location>
        <begin position="26"/>
        <end position="46"/>
    </location>
</feature>
<feature type="transmembrane region" description="Helical" evidence="5">
    <location>
        <begin position="453"/>
        <end position="478"/>
    </location>
</feature>
<dbReference type="Pfam" id="PF07690">
    <property type="entry name" value="MFS_1"/>
    <property type="match status" value="1"/>
</dbReference>
<dbReference type="AlphaFoldDB" id="A0A0L8IFD1"/>
<dbReference type="SUPFAM" id="SSF103473">
    <property type="entry name" value="MFS general substrate transporter"/>
    <property type="match status" value="1"/>
</dbReference>
<feature type="transmembrane region" description="Helical" evidence="5">
    <location>
        <begin position="219"/>
        <end position="238"/>
    </location>
</feature>
<evidence type="ECO:0000259" key="6">
    <source>
        <dbReference type="PROSITE" id="PS50850"/>
    </source>
</evidence>
<gene>
    <name evidence="7" type="ORF">OCBIM_22007762mg</name>
</gene>
<organism evidence="7">
    <name type="scientific">Octopus bimaculoides</name>
    <name type="common">California two-spotted octopus</name>
    <dbReference type="NCBI Taxonomy" id="37653"/>
    <lineage>
        <taxon>Eukaryota</taxon>
        <taxon>Metazoa</taxon>
        <taxon>Spiralia</taxon>
        <taxon>Lophotrochozoa</taxon>
        <taxon>Mollusca</taxon>
        <taxon>Cephalopoda</taxon>
        <taxon>Coleoidea</taxon>
        <taxon>Octopodiformes</taxon>
        <taxon>Octopoda</taxon>
        <taxon>Incirrata</taxon>
        <taxon>Octopodidae</taxon>
        <taxon>Octopus</taxon>
    </lineage>
</organism>
<dbReference type="InterPro" id="IPR020846">
    <property type="entry name" value="MFS_dom"/>
</dbReference>
<feature type="transmembrane region" description="Helical" evidence="5">
    <location>
        <begin position="162"/>
        <end position="181"/>
    </location>
</feature>
<dbReference type="OrthoDB" id="6100430at2759"/>
<protein>
    <recommendedName>
        <fullName evidence="6">Major facilitator superfamily (MFS) profile domain-containing protein</fullName>
    </recommendedName>
</protein>
<feature type="transmembrane region" description="Helical" evidence="5">
    <location>
        <begin position="244"/>
        <end position="264"/>
    </location>
</feature>
<reference evidence="7" key="1">
    <citation type="submission" date="2015-07" db="EMBL/GenBank/DDBJ databases">
        <title>MeaNS - Measles Nucleotide Surveillance Program.</title>
        <authorList>
            <person name="Tran T."/>
            <person name="Druce J."/>
        </authorList>
    </citation>
    <scope>NUCLEOTIDE SEQUENCE</scope>
    <source>
        <strain evidence="7">UCB-OBI-ISO-001</strain>
        <tissue evidence="7">Gonad</tissue>
    </source>
</reference>
<feature type="domain" description="Major facilitator superfamily (MFS) profile" evidence="6">
    <location>
        <begin position="81"/>
        <end position="543"/>
    </location>
</feature>
<name>A0A0L8IFD1_OCTBM</name>
<feature type="transmembrane region" description="Helical" evidence="5">
    <location>
        <begin position="518"/>
        <end position="539"/>
    </location>
</feature>
<keyword evidence="3 5" id="KW-1133">Transmembrane helix</keyword>
<dbReference type="InterPro" id="IPR011701">
    <property type="entry name" value="MFS"/>
</dbReference>
<dbReference type="STRING" id="37653.A0A0L8IFD1"/>
<keyword evidence="2 5" id="KW-0812">Transmembrane</keyword>
<proteinExistence type="predicted"/>
<evidence type="ECO:0000256" key="5">
    <source>
        <dbReference type="SAM" id="Phobius"/>
    </source>
</evidence>
<feature type="transmembrane region" description="Helical" evidence="5">
    <location>
        <begin position="396"/>
        <end position="416"/>
    </location>
</feature>
<dbReference type="EMBL" id="KQ415847">
    <property type="protein sequence ID" value="KOG00133.1"/>
    <property type="molecule type" value="Genomic_DNA"/>
</dbReference>
<keyword evidence="4 5" id="KW-0472">Membrane</keyword>
<evidence type="ECO:0000256" key="2">
    <source>
        <dbReference type="ARBA" id="ARBA00022692"/>
    </source>
</evidence>
<evidence type="ECO:0000256" key="4">
    <source>
        <dbReference type="ARBA" id="ARBA00023136"/>
    </source>
</evidence>
<feature type="transmembrane region" description="Helical" evidence="5">
    <location>
        <begin position="490"/>
        <end position="512"/>
    </location>
</feature>
<dbReference type="PROSITE" id="PS50850">
    <property type="entry name" value="MFS"/>
    <property type="match status" value="1"/>
</dbReference>
<dbReference type="GO" id="GO:0016020">
    <property type="term" value="C:membrane"/>
    <property type="evidence" value="ECO:0007669"/>
    <property type="project" value="UniProtKB-SubCell"/>
</dbReference>
<comment type="subcellular location">
    <subcellularLocation>
        <location evidence="1">Membrane</location>
        <topology evidence="1">Multi-pass membrane protein</topology>
    </subcellularLocation>
</comment>
<dbReference type="GO" id="GO:0022857">
    <property type="term" value="F:transmembrane transporter activity"/>
    <property type="evidence" value="ECO:0007669"/>
    <property type="project" value="InterPro"/>
</dbReference>
<dbReference type="PANTHER" id="PTHR24064">
    <property type="entry name" value="SOLUTE CARRIER FAMILY 22 MEMBER"/>
    <property type="match status" value="1"/>
</dbReference>
<accession>A0A0L8IFD1</accession>
<sequence>MKPSQIDVDGIMTSLGDSKYFHTTQYIILCIPILLVSTNSFFYVYFATTPEYRCNNLTEFQISQYNISINEEDNLIYDKCSIDIINTNGEVTGENRTLDCLNGYYYTTPVDRSIVSQWDLVCNKEGLAESTQIFYIVGQMISGLISPYLIERFGRKPVRVSSSALLIIFNLFGAFSPFYPLFAAMRFFNGILREAFLLSSTTLVCELYPKEKRIIMSGIFMNVWSFCNCLVGFIAYMLKDYSWNTLFLFNAALSGYFIVDFIFLQESVRWLIATSKINAAEKIVKKAAKQNKVDFDTVWHIALKDTSTQQASSPVNETNLDGRNCESNVEANVKTVVDHSQLEVEKEAPLLVKLLVIFKSSYLRKVTIVMSISWAVDLTSSNSIMLMSEALGESVYIVYPTICLLEIFTNSLYAFSAKRFGHKVTLECFKSFSTVCVMTASLIKLLAEQSETMKYLCLALFILTGSTLNGASSGDIIYISELFPTEIRSAGTGFTTIFIRIVGLSSPFFRLLVLNIPWAPGIIIGTGCVISSILLHIYLPETGNRALPQKIEDVI</sequence>
<evidence type="ECO:0000313" key="7">
    <source>
        <dbReference type="EMBL" id="KOG00133.1"/>
    </source>
</evidence>
<evidence type="ECO:0000256" key="1">
    <source>
        <dbReference type="ARBA" id="ARBA00004141"/>
    </source>
</evidence>
<dbReference type="InterPro" id="IPR036259">
    <property type="entry name" value="MFS_trans_sf"/>
</dbReference>